<proteinExistence type="predicted"/>
<dbReference type="Proteomes" id="UP000071778">
    <property type="component" value="Chromosome"/>
</dbReference>
<reference evidence="3 4" key="1">
    <citation type="submission" date="2015-11" db="EMBL/GenBank/DDBJ databases">
        <title>Exploring the genomic traits of fungus-feeding bacterial genus Collimonas.</title>
        <authorList>
            <person name="Song C."/>
            <person name="Schmidt R."/>
            <person name="de Jager V."/>
            <person name="Krzyzanowska D."/>
            <person name="Jongedijk E."/>
            <person name="Cankar K."/>
            <person name="Beekwilder J."/>
            <person name="van Veen A."/>
            <person name="de Boer W."/>
            <person name="van Veen J.A."/>
            <person name="Garbeva P."/>
        </authorList>
    </citation>
    <scope>NUCLEOTIDE SEQUENCE [LARGE SCALE GENOMIC DNA]</scope>
    <source>
        <strain evidence="3 4">Ter282</strain>
    </source>
</reference>
<dbReference type="EMBL" id="CP013235">
    <property type="protein sequence ID" value="AMP09238.1"/>
    <property type="molecule type" value="Genomic_DNA"/>
</dbReference>
<dbReference type="Gene3D" id="1.20.1270.180">
    <property type="match status" value="1"/>
</dbReference>
<dbReference type="PATRIC" id="fig|279058.18.peg.1432"/>
<evidence type="ECO:0000313" key="4">
    <source>
        <dbReference type="Proteomes" id="UP000071778"/>
    </source>
</evidence>
<dbReference type="Pfam" id="PF07007">
    <property type="entry name" value="LprI"/>
    <property type="match status" value="1"/>
</dbReference>
<gene>
    <name evidence="3" type="ORF">CAter282_1449</name>
</gene>
<feature type="chain" id="PRO_5007277879" description="Lysozyme inhibitor LprI-like N-terminal domain-containing protein" evidence="1">
    <location>
        <begin position="24"/>
        <end position="127"/>
    </location>
</feature>
<dbReference type="InterPro" id="IPR009739">
    <property type="entry name" value="LprI-like_N"/>
</dbReference>
<evidence type="ECO:0000259" key="2">
    <source>
        <dbReference type="Pfam" id="PF07007"/>
    </source>
</evidence>
<evidence type="ECO:0000313" key="3">
    <source>
        <dbReference type="EMBL" id="AMP09238.1"/>
    </source>
</evidence>
<organism evidence="3 4">
    <name type="scientific">Collimonas arenae</name>
    <dbReference type="NCBI Taxonomy" id="279058"/>
    <lineage>
        <taxon>Bacteria</taxon>
        <taxon>Pseudomonadati</taxon>
        <taxon>Pseudomonadota</taxon>
        <taxon>Betaproteobacteria</taxon>
        <taxon>Burkholderiales</taxon>
        <taxon>Oxalobacteraceae</taxon>
        <taxon>Collimonas</taxon>
    </lineage>
</organism>
<protein>
    <recommendedName>
        <fullName evidence="2">Lysozyme inhibitor LprI-like N-terminal domain-containing protein</fullName>
    </recommendedName>
</protein>
<sequence>MHPMNKCLLAVTLALLGSGSVLADGAQNKQSALEECSAYSGAGMRGCLQKKADASGIELARAESNVRGALKKWDEDAQYVKLAQSRFEVSNKEFLRYRDAYCGFNASLGGGRLVARWTLGSWLVLPS</sequence>
<keyword evidence="1" id="KW-0732">Signal</keyword>
<name>A0A127QGP2_9BURK</name>
<evidence type="ECO:0000256" key="1">
    <source>
        <dbReference type="SAM" id="SignalP"/>
    </source>
</evidence>
<keyword evidence="4" id="KW-1185">Reference proteome</keyword>
<feature type="signal peptide" evidence="1">
    <location>
        <begin position="1"/>
        <end position="23"/>
    </location>
</feature>
<feature type="domain" description="Lysozyme inhibitor LprI-like N-terminal" evidence="2">
    <location>
        <begin position="40"/>
        <end position="111"/>
    </location>
</feature>
<accession>A0A127QGP2</accession>
<dbReference type="AlphaFoldDB" id="A0A127QGP2"/>